<dbReference type="CDD" id="cd00093">
    <property type="entry name" value="HTH_XRE"/>
    <property type="match status" value="1"/>
</dbReference>
<evidence type="ECO:0000313" key="1">
    <source>
        <dbReference type="EMBL" id="MUB65612.1"/>
    </source>
</evidence>
<dbReference type="Gene3D" id="1.10.260.40">
    <property type="entry name" value="lambda repressor-like DNA-binding domains"/>
    <property type="match status" value="1"/>
</dbReference>
<gene>
    <name evidence="1" type="ORF">GNE07_21545</name>
</gene>
<dbReference type="RefSeq" id="WP_055651553.1">
    <property type="nucleotide sequence ID" value="NZ_CZAZ01000030.1"/>
</dbReference>
<dbReference type="SUPFAM" id="SSF47413">
    <property type="entry name" value="lambda repressor-like DNA-binding domains"/>
    <property type="match status" value="1"/>
</dbReference>
<accession>A0A174WQM8</accession>
<dbReference type="InterPro" id="IPR010982">
    <property type="entry name" value="Lambda_DNA-bd_dom_sf"/>
</dbReference>
<comment type="caution">
    <text evidence="1">The sequence shown here is derived from an EMBL/GenBank/DDBJ whole genome shotgun (WGS) entry which is preliminary data.</text>
</comment>
<dbReference type="OrthoDB" id="2064246at2"/>
<dbReference type="Proteomes" id="UP000434223">
    <property type="component" value="Unassembled WGS sequence"/>
</dbReference>
<dbReference type="AlphaFoldDB" id="A0A174WQM8"/>
<name>A0A174WQM8_9FIRM</name>
<dbReference type="EMBL" id="WNME01000017">
    <property type="protein sequence ID" value="MUB65612.1"/>
    <property type="molecule type" value="Genomic_DNA"/>
</dbReference>
<dbReference type="PROSITE" id="PS50943">
    <property type="entry name" value="HTH_CROC1"/>
    <property type="match status" value="1"/>
</dbReference>
<reference evidence="1 2" key="1">
    <citation type="submission" date="2019-09" db="EMBL/GenBank/DDBJ databases">
        <title>Draft genome sequencing of Hungatella hathewayi 123Y-2.</title>
        <authorList>
            <person name="Lv Q."/>
            <person name="Li S."/>
        </authorList>
    </citation>
    <scope>NUCLEOTIDE SEQUENCE [LARGE SCALE GENOMIC DNA]</scope>
    <source>
        <strain evidence="1 2">123Y-2</strain>
    </source>
</reference>
<dbReference type="GO" id="GO:0003677">
    <property type="term" value="F:DNA binding"/>
    <property type="evidence" value="ECO:0007669"/>
    <property type="project" value="InterPro"/>
</dbReference>
<dbReference type="Pfam" id="PF13443">
    <property type="entry name" value="HTH_26"/>
    <property type="match status" value="1"/>
</dbReference>
<organism evidence="1 2">
    <name type="scientific">Hungatella hathewayi</name>
    <dbReference type="NCBI Taxonomy" id="154046"/>
    <lineage>
        <taxon>Bacteria</taxon>
        <taxon>Bacillati</taxon>
        <taxon>Bacillota</taxon>
        <taxon>Clostridia</taxon>
        <taxon>Lachnospirales</taxon>
        <taxon>Lachnospiraceae</taxon>
        <taxon>Hungatella</taxon>
    </lineage>
</organism>
<protein>
    <submittedName>
        <fullName evidence="1">Uncharacterized protein</fullName>
    </submittedName>
</protein>
<sequence>MYPNVEAEMARARMTRTKMARQMGITLGTLSLKLSGNSDFTFPEAIKIKKLLKVDIPIEELFEEVKEEDA</sequence>
<proteinExistence type="predicted"/>
<dbReference type="InterPro" id="IPR001387">
    <property type="entry name" value="Cro/C1-type_HTH"/>
</dbReference>
<evidence type="ECO:0000313" key="2">
    <source>
        <dbReference type="Proteomes" id="UP000434223"/>
    </source>
</evidence>